<dbReference type="GO" id="GO:0006284">
    <property type="term" value="P:base-excision repair"/>
    <property type="evidence" value="ECO:0007669"/>
    <property type="project" value="InterPro"/>
</dbReference>
<evidence type="ECO:0000256" key="6">
    <source>
        <dbReference type="ARBA" id="ARBA00022023"/>
    </source>
</evidence>
<comment type="cofactor">
    <cofactor evidence="2">
        <name>[4Fe-4S] cluster</name>
        <dbReference type="ChEBI" id="CHEBI:49883"/>
    </cofactor>
</comment>
<keyword evidence="7" id="KW-0479">Metal-binding</keyword>
<dbReference type="InterPro" id="IPR005760">
    <property type="entry name" value="A/G_AdeGlyc_MutY"/>
</dbReference>
<sequence length="375" mass="43707">MSFHLCKVLLHLGVITYKTFRKKLFNWCEENPRLMPWVNEQDIYKIWISEIILQQTRSEQAQPYYEKIIKNYPDVHALASATQNELFKVWEGLGYYRRAVNLHITAQYIVSNLNGNFPKSYDQILGLKGVGPYTAAAIASFGYNLPYAVLDGNVIRVLSRIFGIEQDPKTTNGKRILQEYADKCLDRLNPSKYNQAIMNFGAIWCTPKTPKCGLCPFYETCIAFQENLITLLPYKAKKAKLKKRFFHYLLPVFNNSETPIRQRKEKDIWNGLYEFILLETKSPKVLSKDRIIKHTNLQQIPITSVNGIEVYETNQKLTHQSIHVKFYLYKVDKQLKIKKTDQFIVLNSENLMNFAFPRVIRVFLNQIANKTSLNA</sequence>
<keyword evidence="13" id="KW-0326">Glycosidase</keyword>
<comment type="caution">
    <text evidence="15">The sequence shown here is derived from an EMBL/GenBank/DDBJ whole genome shotgun (WGS) entry which is preliminary data.</text>
</comment>
<evidence type="ECO:0000256" key="10">
    <source>
        <dbReference type="ARBA" id="ARBA00023004"/>
    </source>
</evidence>
<dbReference type="GO" id="GO:0032357">
    <property type="term" value="F:oxidized purine DNA binding"/>
    <property type="evidence" value="ECO:0007669"/>
    <property type="project" value="TreeGrafter"/>
</dbReference>
<feature type="domain" description="HhH-GPD" evidence="14">
    <location>
        <begin position="52"/>
        <end position="203"/>
    </location>
</feature>
<dbReference type="EC" id="3.2.2.31" evidence="5"/>
<dbReference type="Gene3D" id="1.10.1670.10">
    <property type="entry name" value="Helix-hairpin-Helix base-excision DNA repair enzymes (C-terminal)"/>
    <property type="match status" value="1"/>
</dbReference>
<evidence type="ECO:0000256" key="11">
    <source>
        <dbReference type="ARBA" id="ARBA00023014"/>
    </source>
</evidence>
<dbReference type="PANTHER" id="PTHR42944">
    <property type="entry name" value="ADENINE DNA GLYCOSYLASE"/>
    <property type="match status" value="1"/>
</dbReference>
<dbReference type="InterPro" id="IPR029119">
    <property type="entry name" value="MutY_C"/>
</dbReference>
<dbReference type="Pfam" id="PF00633">
    <property type="entry name" value="HHH"/>
    <property type="match status" value="1"/>
</dbReference>
<evidence type="ECO:0000256" key="5">
    <source>
        <dbReference type="ARBA" id="ARBA00012045"/>
    </source>
</evidence>
<evidence type="ECO:0000256" key="13">
    <source>
        <dbReference type="ARBA" id="ARBA00023295"/>
    </source>
</evidence>
<dbReference type="SMART" id="SM00478">
    <property type="entry name" value="ENDO3c"/>
    <property type="match status" value="1"/>
</dbReference>
<comment type="catalytic activity">
    <reaction evidence="1">
        <text>Hydrolyzes free adenine bases from 7,8-dihydro-8-oxoguanine:adenine mismatched double-stranded DNA, leaving an apurinic site.</text>
        <dbReference type="EC" id="3.2.2.31"/>
    </reaction>
</comment>
<dbReference type="Pfam" id="PF14815">
    <property type="entry name" value="NUDIX_4"/>
    <property type="match status" value="1"/>
</dbReference>
<evidence type="ECO:0000256" key="4">
    <source>
        <dbReference type="ARBA" id="ARBA00008343"/>
    </source>
</evidence>
<evidence type="ECO:0000256" key="1">
    <source>
        <dbReference type="ARBA" id="ARBA00000843"/>
    </source>
</evidence>
<keyword evidence="9" id="KW-0378">Hydrolase</keyword>
<organism evidence="15 16">
    <name type="scientific">Candidatus Defluviibacterium haderslevense</name>
    <dbReference type="NCBI Taxonomy" id="2981993"/>
    <lineage>
        <taxon>Bacteria</taxon>
        <taxon>Pseudomonadati</taxon>
        <taxon>Bacteroidota</taxon>
        <taxon>Saprospiria</taxon>
        <taxon>Saprospirales</taxon>
        <taxon>Saprospiraceae</taxon>
        <taxon>Candidatus Defluviibacterium</taxon>
    </lineage>
</organism>
<dbReference type="CDD" id="cd00056">
    <property type="entry name" value="ENDO3c"/>
    <property type="match status" value="1"/>
</dbReference>
<evidence type="ECO:0000256" key="12">
    <source>
        <dbReference type="ARBA" id="ARBA00023204"/>
    </source>
</evidence>
<dbReference type="GO" id="GO:0000701">
    <property type="term" value="F:purine-specific mismatch base pair DNA N-glycosylase activity"/>
    <property type="evidence" value="ECO:0007669"/>
    <property type="project" value="UniProtKB-EC"/>
</dbReference>
<dbReference type="NCBIfam" id="TIGR01084">
    <property type="entry name" value="mutY"/>
    <property type="match status" value="1"/>
</dbReference>
<comment type="similarity">
    <text evidence="4">Belongs to the Nth/MutY family.</text>
</comment>
<protein>
    <recommendedName>
        <fullName evidence="6">Adenine DNA glycosylase</fullName>
        <ecNumber evidence="5">3.2.2.31</ecNumber>
    </recommendedName>
</protein>
<keyword evidence="8" id="KW-0227">DNA damage</keyword>
<keyword evidence="11" id="KW-0411">Iron-sulfur</keyword>
<accession>A0A9D7XG44</accession>
<dbReference type="Proteomes" id="UP000808349">
    <property type="component" value="Unassembled WGS sequence"/>
</dbReference>
<evidence type="ECO:0000259" key="14">
    <source>
        <dbReference type="SMART" id="SM00478"/>
    </source>
</evidence>
<dbReference type="GO" id="GO:0046872">
    <property type="term" value="F:metal ion binding"/>
    <property type="evidence" value="ECO:0007669"/>
    <property type="project" value="UniProtKB-KW"/>
</dbReference>
<reference evidence="15 16" key="1">
    <citation type="submission" date="2020-10" db="EMBL/GenBank/DDBJ databases">
        <title>Connecting structure to function with the recovery of over 1000 high-quality activated sludge metagenome-assembled genomes encoding full-length rRNA genes using long-read sequencing.</title>
        <authorList>
            <person name="Singleton C.M."/>
            <person name="Petriglieri F."/>
            <person name="Kristensen J.M."/>
            <person name="Kirkegaard R.H."/>
            <person name="Michaelsen T.Y."/>
            <person name="Andersen M.H."/>
            <person name="Karst S.M."/>
            <person name="Dueholm M.S."/>
            <person name="Nielsen P.H."/>
            <person name="Albertsen M."/>
        </authorList>
    </citation>
    <scope>NUCLEOTIDE SEQUENCE [LARGE SCALE GENOMIC DNA]</scope>
    <source>
        <strain evidence="15">Ribe_18-Q3-R11-54_BAT3C.373</strain>
    </source>
</reference>
<dbReference type="InterPro" id="IPR011257">
    <property type="entry name" value="DNA_glycosylase"/>
</dbReference>
<evidence type="ECO:0000256" key="3">
    <source>
        <dbReference type="ARBA" id="ARBA00002933"/>
    </source>
</evidence>
<dbReference type="CDD" id="cd03431">
    <property type="entry name" value="NUDIX_DNA_Glycosylase_C-MutY"/>
    <property type="match status" value="1"/>
</dbReference>
<dbReference type="GO" id="GO:0006298">
    <property type="term" value="P:mismatch repair"/>
    <property type="evidence" value="ECO:0007669"/>
    <property type="project" value="TreeGrafter"/>
</dbReference>
<proteinExistence type="inferred from homology"/>
<dbReference type="EMBL" id="JADKFW010000004">
    <property type="protein sequence ID" value="MBK9716517.1"/>
    <property type="molecule type" value="Genomic_DNA"/>
</dbReference>
<evidence type="ECO:0000313" key="16">
    <source>
        <dbReference type="Proteomes" id="UP000808349"/>
    </source>
</evidence>
<evidence type="ECO:0000256" key="7">
    <source>
        <dbReference type="ARBA" id="ARBA00022723"/>
    </source>
</evidence>
<dbReference type="AlphaFoldDB" id="A0A9D7XG44"/>
<evidence type="ECO:0000256" key="8">
    <source>
        <dbReference type="ARBA" id="ARBA00022763"/>
    </source>
</evidence>
<comment type="function">
    <text evidence="3">Adenine glycosylase active on G-A mispairs. MutY also corrects error-prone DNA synthesis past GO lesions which are due to the oxidatively damaged form of guanine: 7,8-dihydro-8-oxoguanine (8-oxo-dGTP).</text>
</comment>
<evidence type="ECO:0000313" key="15">
    <source>
        <dbReference type="EMBL" id="MBK9716517.1"/>
    </source>
</evidence>
<dbReference type="GO" id="GO:0034039">
    <property type="term" value="F:8-oxo-7,8-dihydroguanine DNA N-glycosylase activity"/>
    <property type="evidence" value="ECO:0007669"/>
    <property type="project" value="TreeGrafter"/>
</dbReference>
<dbReference type="InterPro" id="IPR000445">
    <property type="entry name" value="HhH_motif"/>
</dbReference>
<keyword evidence="10" id="KW-0408">Iron</keyword>
<dbReference type="InterPro" id="IPR003265">
    <property type="entry name" value="HhH-GPD_domain"/>
</dbReference>
<dbReference type="Gene3D" id="1.10.340.30">
    <property type="entry name" value="Hypothetical protein, domain 2"/>
    <property type="match status" value="1"/>
</dbReference>
<dbReference type="Pfam" id="PF00730">
    <property type="entry name" value="HhH-GPD"/>
    <property type="match status" value="1"/>
</dbReference>
<dbReference type="GO" id="GO:0035485">
    <property type="term" value="F:adenine/guanine mispair binding"/>
    <property type="evidence" value="ECO:0007669"/>
    <property type="project" value="TreeGrafter"/>
</dbReference>
<name>A0A9D7XG44_9BACT</name>
<dbReference type="SUPFAM" id="SSF48150">
    <property type="entry name" value="DNA-glycosylase"/>
    <property type="match status" value="1"/>
</dbReference>
<dbReference type="InterPro" id="IPR044298">
    <property type="entry name" value="MIG/MutY"/>
</dbReference>
<evidence type="ECO:0000256" key="9">
    <source>
        <dbReference type="ARBA" id="ARBA00022801"/>
    </source>
</evidence>
<dbReference type="Gene3D" id="3.90.79.10">
    <property type="entry name" value="Nucleoside Triphosphate Pyrophosphohydrolase"/>
    <property type="match status" value="1"/>
</dbReference>
<evidence type="ECO:0000256" key="2">
    <source>
        <dbReference type="ARBA" id="ARBA00001966"/>
    </source>
</evidence>
<dbReference type="InterPro" id="IPR023170">
    <property type="entry name" value="HhH_base_excis_C"/>
</dbReference>
<keyword evidence="12" id="KW-0234">DNA repair</keyword>
<dbReference type="PANTHER" id="PTHR42944:SF1">
    <property type="entry name" value="ADENINE DNA GLYCOSYLASE"/>
    <property type="match status" value="1"/>
</dbReference>
<gene>
    <name evidence="15" type="primary">mutY</name>
    <name evidence="15" type="ORF">IPO85_03145</name>
</gene>
<dbReference type="GO" id="GO:0051536">
    <property type="term" value="F:iron-sulfur cluster binding"/>
    <property type="evidence" value="ECO:0007669"/>
    <property type="project" value="UniProtKB-KW"/>
</dbReference>